<comment type="caution">
    <text evidence="3">The sequence shown here is derived from an EMBL/GenBank/DDBJ whole genome shotgun (WGS) entry which is preliminary data.</text>
</comment>
<evidence type="ECO:0000313" key="4">
    <source>
        <dbReference type="Proteomes" id="UP000220353"/>
    </source>
</evidence>
<accession>A0A2A6LYM8</accession>
<feature type="domain" description="Cell wall hydrolase SleB" evidence="2">
    <location>
        <begin position="39"/>
        <end position="125"/>
    </location>
</feature>
<dbReference type="RefSeq" id="WP_097586943.1">
    <property type="nucleotide sequence ID" value="NZ_NWTC01000009.1"/>
</dbReference>
<sequence length="483" mass="50501">MANVHLTQRDIDYIARVVDTEVPRSIQRRNPAEYNRMVRAVVDTVTNRMASGQFPSSATGVLNQRRQFSKITGPSSLDPYGSVQQTPRAPAAVKNLVADHVASRAAGAPPTIGGALNYANPNFSSKSNLGWIGDMINAGAQKLGIGNAVHYHGTAPGSTPVGDYSLTAESMPGSFVARPTPRGGLFQSEQATGIMSAIDPATPMAVERQDLGSFPVSARASAGAGLLSNAATGVTPEAPRDRLRRELLDQKRALEAQQAQQVDQTAQVGSVTPFADPAPKLSLAEQYSLYGQGQAAARNMGLLAQDVAAFSPQLHPVQQAPSVEMTDLPPVGAPEAPEVPGPVTAYAEPTVAAGTPAAAATNAAIGGGGLLSPQEYEMVRQQQVRLNEMGPNRRVQMGNFAKGALTRIGGGILGGMLLGPLGAVAGGLLAPSAVNAMTRKDGFPDKPKSTPKGDGKMTEYGRDAYRDSRQFRDAWDKGGIGLY</sequence>
<feature type="region of interest" description="Disordered" evidence="1">
    <location>
        <begin position="438"/>
        <end position="463"/>
    </location>
</feature>
<dbReference type="EMBL" id="NWTC01000009">
    <property type="protein sequence ID" value="PDT47336.1"/>
    <property type="molecule type" value="Genomic_DNA"/>
</dbReference>
<dbReference type="Pfam" id="PF07486">
    <property type="entry name" value="Hydrolase_2"/>
    <property type="match status" value="1"/>
</dbReference>
<dbReference type="Gene3D" id="1.10.10.2520">
    <property type="entry name" value="Cell wall hydrolase SleB, domain 1"/>
    <property type="match status" value="1"/>
</dbReference>
<name>A0A2A6LYM8_RHIFR</name>
<gene>
    <name evidence="3" type="ORF">CO661_14230</name>
</gene>
<organism evidence="3 4">
    <name type="scientific">Rhizobium fredii</name>
    <name type="common">Sinorhizobium fredii</name>
    <dbReference type="NCBI Taxonomy" id="380"/>
    <lineage>
        <taxon>Bacteria</taxon>
        <taxon>Pseudomonadati</taxon>
        <taxon>Pseudomonadota</taxon>
        <taxon>Alphaproteobacteria</taxon>
        <taxon>Hyphomicrobiales</taxon>
        <taxon>Rhizobiaceae</taxon>
        <taxon>Sinorhizobium/Ensifer group</taxon>
        <taxon>Sinorhizobium</taxon>
    </lineage>
</organism>
<protein>
    <recommendedName>
        <fullName evidence="2">Cell wall hydrolase SleB domain-containing protein</fullName>
    </recommendedName>
</protein>
<dbReference type="Proteomes" id="UP000220353">
    <property type="component" value="Unassembled WGS sequence"/>
</dbReference>
<evidence type="ECO:0000256" key="1">
    <source>
        <dbReference type="SAM" id="MobiDB-lite"/>
    </source>
</evidence>
<dbReference type="GO" id="GO:0016787">
    <property type="term" value="F:hydrolase activity"/>
    <property type="evidence" value="ECO:0007669"/>
    <property type="project" value="InterPro"/>
</dbReference>
<evidence type="ECO:0000313" key="3">
    <source>
        <dbReference type="EMBL" id="PDT47336.1"/>
    </source>
</evidence>
<reference evidence="3 4" key="1">
    <citation type="submission" date="2017-09" db="EMBL/GenBank/DDBJ databases">
        <title>Comparative genomics of rhizobia isolated from Phaseolus vulgaris in China.</title>
        <authorList>
            <person name="Tong W."/>
        </authorList>
    </citation>
    <scope>NUCLEOTIDE SEQUENCE [LARGE SCALE GENOMIC DNA]</scope>
    <source>
        <strain evidence="3 4">PCH1</strain>
    </source>
</reference>
<dbReference type="AlphaFoldDB" id="A0A2A6LYM8"/>
<dbReference type="InterPro" id="IPR011105">
    <property type="entry name" value="Cell_wall_hydrolase_SleB"/>
</dbReference>
<dbReference type="InterPro" id="IPR042047">
    <property type="entry name" value="SleB_dom1"/>
</dbReference>
<evidence type="ECO:0000259" key="2">
    <source>
        <dbReference type="Pfam" id="PF07486"/>
    </source>
</evidence>
<proteinExistence type="predicted"/>